<dbReference type="PANTHER" id="PTHR30482">
    <property type="entry name" value="HIGH-AFFINITY BRANCHED-CHAIN AMINO ACID TRANSPORT SYSTEM PERMEASE"/>
    <property type="match status" value="1"/>
</dbReference>
<evidence type="ECO:0000256" key="5">
    <source>
        <dbReference type="ARBA" id="ARBA00023136"/>
    </source>
</evidence>
<dbReference type="PANTHER" id="PTHR30482:SF10">
    <property type="entry name" value="HIGH-AFFINITY BRANCHED-CHAIN AMINO ACID TRANSPORT PROTEIN BRAE"/>
    <property type="match status" value="1"/>
</dbReference>
<comment type="caution">
    <text evidence="7">The sequence shown here is derived from an EMBL/GenBank/DDBJ whole genome shotgun (WGS) entry which is preliminary data.</text>
</comment>
<dbReference type="RefSeq" id="WP_344419572.1">
    <property type="nucleotide sequence ID" value="NZ_BAAAQK010000013.1"/>
</dbReference>
<accession>A0ABN2N8Y4</accession>
<proteinExistence type="predicted"/>
<sequence length="338" mass="36488">MTVTQHRPVTREKAATRKLPGVGRSRRELLAVVALVVVVVVVALISPDMSTTAAFTMTFVLLGQSWNLISGLAGPLALGQAAFFGITDFTILVLRTHGVNQYLGIVVGIVASVLLALIVGLATLRLPGFFFAIASLMVPLIIQAVILYFGFFQVERPFSPEDTPGDFNFNDPFVYLCIAAVFVLVAAVVTMVVKGRRMGRYFQAIRENPRAAEASGVPTFRYKVYAFLIAAVFASLAGTFYSQLTFVFDPLDAFDPTVSVQALVVTLVGGAGTVLGPVLGGVIIIPLTQLARTYLFQLPGLDQIAYAVLLLAVALWFPRGAYPTVARALRNRKERRCG</sequence>
<evidence type="ECO:0000313" key="8">
    <source>
        <dbReference type="Proteomes" id="UP001500449"/>
    </source>
</evidence>
<dbReference type="CDD" id="cd06581">
    <property type="entry name" value="TM_PBP1_LivM_like"/>
    <property type="match status" value="1"/>
</dbReference>
<keyword evidence="3 6" id="KW-0812">Transmembrane</keyword>
<feature type="transmembrane region" description="Helical" evidence="6">
    <location>
        <begin position="102"/>
        <end position="122"/>
    </location>
</feature>
<gene>
    <name evidence="7" type="ORF">GCM10009836_41980</name>
</gene>
<evidence type="ECO:0000313" key="7">
    <source>
        <dbReference type="EMBL" id="GAA1857333.1"/>
    </source>
</evidence>
<reference evidence="7 8" key="1">
    <citation type="journal article" date="2019" name="Int. J. Syst. Evol. Microbiol.">
        <title>The Global Catalogue of Microorganisms (GCM) 10K type strain sequencing project: providing services to taxonomists for standard genome sequencing and annotation.</title>
        <authorList>
            <consortium name="The Broad Institute Genomics Platform"/>
            <consortium name="The Broad Institute Genome Sequencing Center for Infectious Disease"/>
            <person name="Wu L."/>
            <person name="Ma J."/>
        </authorList>
    </citation>
    <scope>NUCLEOTIDE SEQUENCE [LARGE SCALE GENOMIC DNA]</scope>
    <source>
        <strain evidence="7 8">JCM 16009</strain>
    </source>
</reference>
<evidence type="ECO:0000256" key="1">
    <source>
        <dbReference type="ARBA" id="ARBA00004651"/>
    </source>
</evidence>
<evidence type="ECO:0000256" key="2">
    <source>
        <dbReference type="ARBA" id="ARBA00022475"/>
    </source>
</evidence>
<dbReference type="InterPro" id="IPR043428">
    <property type="entry name" value="LivM-like"/>
</dbReference>
<feature type="transmembrane region" description="Helical" evidence="6">
    <location>
        <begin position="172"/>
        <end position="193"/>
    </location>
</feature>
<evidence type="ECO:0000256" key="4">
    <source>
        <dbReference type="ARBA" id="ARBA00022989"/>
    </source>
</evidence>
<organism evidence="7 8">
    <name type="scientific">Pseudonocardia ailaonensis</name>
    <dbReference type="NCBI Taxonomy" id="367279"/>
    <lineage>
        <taxon>Bacteria</taxon>
        <taxon>Bacillati</taxon>
        <taxon>Actinomycetota</taxon>
        <taxon>Actinomycetes</taxon>
        <taxon>Pseudonocardiales</taxon>
        <taxon>Pseudonocardiaceae</taxon>
        <taxon>Pseudonocardia</taxon>
    </lineage>
</organism>
<keyword evidence="5 6" id="KW-0472">Membrane</keyword>
<comment type="subcellular location">
    <subcellularLocation>
        <location evidence="1">Cell membrane</location>
        <topology evidence="1">Multi-pass membrane protein</topology>
    </subcellularLocation>
</comment>
<feature type="transmembrane region" description="Helical" evidence="6">
    <location>
        <begin position="29"/>
        <end position="46"/>
    </location>
</feature>
<dbReference type="Proteomes" id="UP001500449">
    <property type="component" value="Unassembled WGS sequence"/>
</dbReference>
<dbReference type="Pfam" id="PF02653">
    <property type="entry name" value="BPD_transp_2"/>
    <property type="match status" value="1"/>
</dbReference>
<dbReference type="InterPro" id="IPR001851">
    <property type="entry name" value="ABC_transp_permease"/>
</dbReference>
<feature type="transmembrane region" description="Helical" evidence="6">
    <location>
        <begin position="262"/>
        <end position="287"/>
    </location>
</feature>
<name>A0ABN2N8Y4_9PSEU</name>
<evidence type="ECO:0000256" key="6">
    <source>
        <dbReference type="SAM" id="Phobius"/>
    </source>
</evidence>
<feature type="transmembrane region" description="Helical" evidence="6">
    <location>
        <begin position="294"/>
        <end position="317"/>
    </location>
</feature>
<dbReference type="EMBL" id="BAAAQK010000013">
    <property type="protein sequence ID" value="GAA1857333.1"/>
    <property type="molecule type" value="Genomic_DNA"/>
</dbReference>
<keyword evidence="4 6" id="KW-1133">Transmembrane helix</keyword>
<evidence type="ECO:0008006" key="9">
    <source>
        <dbReference type="Google" id="ProtNLM"/>
    </source>
</evidence>
<keyword evidence="2" id="KW-1003">Cell membrane</keyword>
<feature type="transmembrane region" description="Helical" evidence="6">
    <location>
        <begin position="224"/>
        <end position="242"/>
    </location>
</feature>
<evidence type="ECO:0000256" key="3">
    <source>
        <dbReference type="ARBA" id="ARBA00022692"/>
    </source>
</evidence>
<feature type="transmembrane region" description="Helical" evidence="6">
    <location>
        <begin position="76"/>
        <end position="96"/>
    </location>
</feature>
<protein>
    <recommendedName>
        <fullName evidence="9">Branched-chain amino acid ABC transporter permease</fullName>
    </recommendedName>
</protein>
<keyword evidence="8" id="KW-1185">Reference proteome</keyword>
<feature type="transmembrane region" description="Helical" evidence="6">
    <location>
        <begin position="129"/>
        <end position="152"/>
    </location>
</feature>